<reference evidence="1" key="2">
    <citation type="submission" date="2025-09" db="UniProtKB">
        <authorList>
            <consortium name="Ensembl"/>
        </authorList>
    </citation>
    <scope>IDENTIFICATION</scope>
</reference>
<dbReference type="AlphaFoldDB" id="A0A8C3WBY8"/>
<dbReference type="Proteomes" id="UP000694540">
    <property type="component" value="Unplaced"/>
</dbReference>
<keyword evidence="2" id="KW-1185">Reference proteome</keyword>
<reference evidence="1" key="1">
    <citation type="submission" date="2025-08" db="UniProtKB">
        <authorList>
            <consortium name="Ensembl"/>
        </authorList>
    </citation>
    <scope>IDENTIFICATION</scope>
</reference>
<organism evidence="1 2">
    <name type="scientific">Catagonus wagneri</name>
    <name type="common">Chacoan peccary</name>
    <dbReference type="NCBI Taxonomy" id="51154"/>
    <lineage>
        <taxon>Eukaryota</taxon>
        <taxon>Metazoa</taxon>
        <taxon>Chordata</taxon>
        <taxon>Craniata</taxon>
        <taxon>Vertebrata</taxon>
        <taxon>Euteleostomi</taxon>
        <taxon>Mammalia</taxon>
        <taxon>Eutheria</taxon>
        <taxon>Laurasiatheria</taxon>
        <taxon>Artiodactyla</taxon>
        <taxon>Suina</taxon>
        <taxon>Tayassuidae</taxon>
        <taxon>Catagonus</taxon>
    </lineage>
</organism>
<name>A0A8C3WBY8_9CETA</name>
<sequence>GDFNTPLTHNAIQLEINNKKKMAKNTNTWRLNNTLLNNQWITEEIKEEVKKCLEANDNKDTTLQNLCDATKAVLRGKFIA</sequence>
<accession>A0A8C3WBY8</accession>
<dbReference type="PANTHER" id="PTHR19446">
    <property type="entry name" value="REVERSE TRANSCRIPTASES"/>
    <property type="match status" value="1"/>
</dbReference>
<evidence type="ECO:0000313" key="1">
    <source>
        <dbReference type="Ensembl" id="ENSCWAP00000011849.1"/>
    </source>
</evidence>
<dbReference type="GeneTree" id="ENSGT00950000183016"/>
<evidence type="ECO:0000313" key="2">
    <source>
        <dbReference type="Proteomes" id="UP000694540"/>
    </source>
</evidence>
<protein>
    <submittedName>
        <fullName evidence="1">Uncharacterized protein</fullName>
    </submittedName>
</protein>
<proteinExistence type="predicted"/>
<dbReference type="Ensembl" id="ENSCWAT00000012901.1">
    <property type="protein sequence ID" value="ENSCWAP00000011849.1"/>
    <property type="gene ID" value="ENSCWAG00000009288.1"/>
</dbReference>